<dbReference type="OrthoDB" id="10266426at2759"/>
<keyword evidence="3 10" id="KW-0813">Transport</keyword>
<evidence type="ECO:0000256" key="11">
    <source>
        <dbReference type="SAM" id="Phobius"/>
    </source>
</evidence>
<evidence type="ECO:0000256" key="2">
    <source>
        <dbReference type="ARBA" id="ARBA00006375"/>
    </source>
</evidence>
<dbReference type="Gene3D" id="1.50.40.10">
    <property type="entry name" value="Mitochondrial carrier domain"/>
    <property type="match status" value="1"/>
</dbReference>
<comment type="similarity">
    <text evidence="2 10">Belongs to the mitochondrial carrier (TC 2.A.29) family.</text>
</comment>
<dbReference type="PANTHER" id="PTHR45939">
    <property type="entry name" value="PEROXISOMAL MEMBRANE PROTEIN PMP34-RELATED"/>
    <property type="match status" value="1"/>
</dbReference>
<dbReference type="GO" id="GO:0080122">
    <property type="term" value="F:AMP transmembrane transporter activity"/>
    <property type="evidence" value="ECO:0007669"/>
    <property type="project" value="TreeGrafter"/>
</dbReference>
<organism evidence="12 13">
    <name type="scientific">Mytilus coruscus</name>
    <name type="common">Sea mussel</name>
    <dbReference type="NCBI Taxonomy" id="42192"/>
    <lineage>
        <taxon>Eukaryota</taxon>
        <taxon>Metazoa</taxon>
        <taxon>Spiralia</taxon>
        <taxon>Lophotrochozoa</taxon>
        <taxon>Mollusca</taxon>
        <taxon>Bivalvia</taxon>
        <taxon>Autobranchia</taxon>
        <taxon>Pteriomorphia</taxon>
        <taxon>Mytilida</taxon>
        <taxon>Mytiloidea</taxon>
        <taxon>Mytilidae</taxon>
        <taxon>Mytilinae</taxon>
        <taxon>Mytilus</taxon>
    </lineage>
</organism>
<keyword evidence="5" id="KW-0677">Repeat</keyword>
<evidence type="ECO:0000313" key="13">
    <source>
        <dbReference type="Proteomes" id="UP000507470"/>
    </source>
</evidence>
<keyword evidence="4 9" id="KW-0812">Transmembrane</keyword>
<dbReference type="GO" id="GO:0005778">
    <property type="term" value="C:peroxisomal membrane"/>
    <property type="evidence" value="ECO:0007669"/>
    <property type="project" value="UniProtKB-SubCell"/>
</dbReference>
<dbReference type="InterPro" id="IPR018108">
    <property type="entry name" value="MCP_transmembrane"/>
</dbReference>
<evidence type="ECO:0000256" key="8">
    <source>
        <dbReference type="ARBA" id="ARBA00023140"/>
    </source>
</evidence>
<dbReference type="AlphaFoldDB" id="A0A6J8D3A2"/>
<dbReference type="EMBL" id="CACVKT020006490">
    <property type="protein sequence ID" value="CAC5402366.1"/>
    <property type="molecule type" value="Genomic_DNA"/>
</dbReference>
<evidence type="ECO:0000256" key="3">
    <source>
        <dbReference type="ARBA" id="ARBA00022448"/>
    </source>
</evidence>
<comment type="subcellular location">
    <subcellularLocation>
        <location evidence="1">Peroxisome membrane</location>
        <topology evidence="1">Multi-pass membrane protein</topology>
    </subcellularLocation>
</comment>
<dbReference type="InterPro" id="IPR052217">
    <property type="entry name" value="Mito/Peroxisomal_Carrier"/>
</dbReference>
<protein>
    <submittedName>
        <fullName evidence="12">SLC25A17</fullName>
    </submittedName>
</protein>
<dbReference type="PROSITE" id="PS50920">
    <property type="entry name" value="SOLCAR"/>
    <property type="match status" value="3"/>
</dbReference>
<reference evidence="12 13" key="1">
    <citation type="submission" date="2020-06" db="EMBL/GenBank/DDBJ databases">
        <authorList>
            <person name="Li R."/>
            <person name="Bekaert M."/>
        </authorList>
    </citation>
    <scope>NUCLEOTIDE SEQUENCE [LARGE SCALE GENOMIC DNA]</scope>
    <source>
        <strain evidence="13">wild</strain>
    </source>
</reference>
<proteinExistence type="inferred from homology"/>
<evidence type="ECO:0000256" key="6">
    <source>
        <dbReference type="ARBA" id="ARBA00022989"/>
    </source>
</evidence>
<keyword evidence="8" id="KW-0576">Peroxisome</keyword>
<evidence type="ECO:0000256" key="7">
    <source>
        <dbReference type="ARBA" id="ARBA00023136"/>
    </source>
</evidence>
<feature type="transmembrane region" description="Helical" evidence="11">
    <location>
        <begin position="325"/>
        <end position="347"/>
    </location>
</feature>
<gene>
    <name evidence="12" type="ORF">MCOR_36323</name>
</gene>
<dbReference type="InterPro" id="IPR023395">
    <property type="entry name" value="MCP_dom_sf"/>
</dbReference>
<evidence type="ECO:0000256" key="9">
    <source>
        <dbReference type="PROSITE-ProRule" id="PRU00282"/>
    </source>
</evidence>
<dbReference type="Pfam" id="PF00153">
    <property type="entry name" value="Mito_carr"/>
    <property type="match status" value="3"/>
</dbReference>
<feature type="repeat" description="Solcar" evidence="9">
    <location>
        <begin position="59"/>
        <end position="144"/>
    </location>
</feature>
<evidence type="ECO:0000313" key="12">
    <source>
        <dbReference type="EMBL" id="CAC5402366.1"/>
    </source>
</evidence>
<feature type="transmembrane region" description="Helical" evidence="11">
    <location>
        <begin position="261"/>
        <end position="284"/>
    </location>
</feature>
<keyword evidence="13" id="KW-1185">Reference proteome</keyword>
<evidence type="ECO:0000256" key="4">
    <source>
        <dbReference type="ARBA" id="ARBA00022692"/>
    </source>
</evidence>
<dbReference type="GO" id="GO:0051724">
    <property type="term" value="F:NAD transmembrane transporter activity"/>
    <property type="evidence" value="ECO:0007669"/>
    <property type="project" value="TreeGrafter"/>
</dbReference>
<dbReference type="GO" id="GO:0015228">
    <property type="term" value="F:coenzyme A transmembrane transporter activity"/>
    <property type="evidence" value="ECO:0007669"/>
    <property type="project" value="TreeGrafter"/>
</dbReference>
<dbReference type="PANTHER" id="PTHR45939:SF5">
    <property type="entry name" value="PEROXISOMAL MEMBRANE PROTEIN PMP34"/>
    <property type="match status" value="1"/>
</dbReference>
<keyword evidence="7 9" id="KW-0472">Membrane</keyword>
<evidence type="ECO:0000256" key="1">
    <source>
        <dbReference type="ARBA" id="ARBA00004585"/>
    </source>
</evidence>
<dbReference type="GO" id="GO:0015217">
    <property type="term" value="F:ADP transmembrane transporter activity"/>
    <property type="evidence" value="ECO:0007669"/>
    <property type="project" value="TreeGrafter"/>
</dbReference>
<evidence type="ECO:0000256" key="5">
    <source>
        <dbReference type="ARBA" id="ARBA00022737"/>
    </source>
</evidence>
<accession>A0A6J8D3A2</accession>
<dbReference type="GO" id="GO:0044610">
    <property type="term" value="F:FMN transmembrane transporter activity"/>
    <property type="evidence" value="ECO:0007669"/>
    <property type="project" value="TreeGrafter"/>
</dbReference>
<dbReference type="SUPFAM" id="SSF103506">
    <property type="entry name" value="Mitochondrial carrier"/>
    <property type="match status" value="1"/>
</dbReference>
<feature type="repeat" description="Solcar" evidence="9">
    <location>
        <begin position="258"/>
        <end position="345"/>
    </location>
</feature>
<feature type="transmembrane region" description="Helical" evidence="11">
    <location>
        <begin position="62"/>
        <end position="82"/>
    </location>
</feature>
<feature type="repeat" description="Solcar" evidence="9">
    <location>
        <begin position="152"/>
        <end position="248"/>
    </location>
</feature>
<dbReference type="Proteomes" id="UP000507470">
    <property type="component" value="Unassembled WGS sequence"/>
</dbReference>
<evidence type="ECO:0000256" key="10">
    <source>
        <dbReference type="RuleBase" id="RU000488"/>
    </source>
</evidence>
<name>A0A6J8D3A2_MYTCO</name>
<keyword evidence="6 11" id="KW-1133">Transmembrane helix</keyword>
<dbReference type="GO" id="GO:0015230">
    <property type="term" value="F:FAD transmembrane transporter activity"/>
    <property type="evidence" value="ECO:0007669"/>
    <property type="project" value="TreeGrafter"/>
</dbReference>
<feature type="transmembrane region" description="Helical" evidence="11">
    <location>
        <begin position="158"/>
        <end position="178"/>
    </location>
</feature>
<dbReference type="FunFam" id="1.50.40.10:FF:000129">
    <property type="entry name" value="Peroxisomal membrane protein"/>
    <property type="match status" value="1"/>
</dbReference>
<feature type="transmembrane region" description="Helical" evidence="11">
    <location>
        <begin position="119"/>
        <end position="137"/>
    </location>
</feature>
<dbReference type="GO" id="GO:0005347">
    <property type="term" value="F:ATP transmembrane transporter activity"/>
    <property type="evidence" value="ECO:0007669"/>
    <property type="project" value="TreeGrafter"/>
</dbReference>
<sequence>MVQKETAYRLQKTQQHFLIDEILNQLKEFFLLYYFRFNEGYCQLKLEADIQEKNTIYRLQRIPFAVAGAAGSVFAMFVFYPLDTARTRLQVDDKRKAKHSPLVMAEIAKEEGLLSLYRGLFPVLVTLCCSNFVYFYAYNGLKTTYLSDMDKETPIKDLTFAFIAGVINVLVTTPLWVVNTRLKLQGANFHTDEHKEAKVPRYRGLIDALLKVARHEGIPSLWNGTLPSIVLASNPSVQFMVYEAVKRYFQSLFKTKELSGFLYFIIGAIAKTVATVVTYPLQVVQSRLRAGRHKKSEQQGIIQNLVDIVKYNGVSALYKGMEAKLIQTVLTAALMFLTYEKIAAFIFRTMGHSPS</sequence>